<dbReference type="InterPro" id="IPR010035">
    <property type="entry name" value="Thi_S"/>
</dbReference>
<dbReference type="NCBIfam" id="TIGR01683">
    <property type="entry name" value="thiS"/>
    <property type="match status" value="1"/>
</dbReference>
<accession>A0A940WBI8</accession>
<dbReference type="InterPro" id="IPR016155">
    <property type="entry name" value="Mopterin_synth/thiamin_S_b"/>
</dbReference>
<dbReference type="PANTHER" id="PTHR34472">
    <property type="entry name" value="SULFUR CARRIER PROTEIN THIS"/>
    <property type="match status" value="1"/>
</dbReference>
<organism evidence="1 2">
    <name type="scientific">Microbispora oryzae</name>
    <dbReference type="NCBI Taxonomy" id="2806554"/>
    <lineage>
        <taxon>Bacteria</taxon>
        <taxon>Bacillati</taxon>
        <taxon>Actinomycetota</taxon>
        <taxon>Actinomycetes</taxon>
        <taxon>Streptosporangiales</taxon>
        <taxon>Streptosporangiaceae</taxon>
        <taxon>Microbispora</taxon>
    </lineage>
</organism>
<dbReference type="InterPro" id="IPR012675">
    <property type="entry name" value="Beta-grasp_dom_sf"/>
</dbReference>
<dbReference type="AlphaFoldDB" id="A0A940WBI8"/>
<gene>
    <name evidence="1" type="primary">thiS</name>
    <name evidence="1" type="ORF">JOL79_01255</name>
</gene>
<dbReference type="Gene3D" id="3.10.20.30">
    <property type="match status" value="1"/>
</dbReference>
<dbReference type="Proteomes" id="UP000674234">
    <property type="component" value="Unassembled WGS sequence"/>
</dbReference>
<dbReference type="SUPFAM" id="SSF54285">
    <property type="entry name" value="MoaD/ThiS"/>
    <property type="match status" value="1"/>
</dbReference>
<reference evidence="1" key="1">
    <citation type="submission" date="2021-02" db="EMBL/GenBank/DDBJ databases">
        <title>Draft genome sequence of Microbispora sp. RL4-1S isolated from rice leaves in Thailand.</title>
        <authorList>
            <person name="Muangham S."/>
            <person name="Duangmal K."/>
        </authorList>
    </citation>
    <scope>NUCLEOTIDE SEQUENCE</scope>
    <source>
        <strain evidence="1">RL4-1S</strain>
    </source>
</reference>
<dbReference type="PANTHER" id="PTHR34472:SF1">
    <property type="entry name" value="SULFUR CARRIER PROTEIN THIS"/>
    <property type="match status" value="1"/>
</dbReference>
<name>A0A940WBI8_9ACTN</name>
<dbReference type="Pfam" id="PF02597">
    <property type="entry name" value="ThiS"/>
    <property type="match status" value="1"/>
</dbReference>
<dbReference type="EMBL" id="JAFCNB010000001">
    <property type="protein sequence ID" value="MBP2702424.1"/>
    <property type="molecule type" value="Genomic_DNA"/>
</dbReference>
<dbReference type="InterPro" id="IPR003749">
    <property type="entry name" value="ThiS/MoaD-like"/>
</dbReference>
<protein>
    <submittedName>
        <fullName evidence="1">Sulfur carrier protein ThiS</fullName>
    </submittedName>
</protein>
<sequence>MRITVNGETRELPDGAAVGQAVRALTALTSGVAVAVNGEVVTRGAWESTTLADGDLVEVLTAVQGG</sequence>
<dbReference type="RefSeq" id="WP_210153721.1">
    <property type="nucleotide sequence ID" value="NZ_JAFCNB010000001.1"/>
</dbReference>
<keyword evidence="2" id="KW-1185">Reference proteome</keyword>
<proteinExistence type="predicted"/>
<evidence type="ECO:0000313" key="1">
    <source>
        <dbReference type="EMBL" id="MBP2702424.1"/>
    </source>
</evidence>
<dbReference type="CDD" id="cd00565">
    <property type="entry name" value="Ubl_ThiS"/>
    <property type="match status" value="1"/>
</dbReference>
<comment type="caution">
    <text evidence="1">The sequence shown here is derived from an EMBL/GenBank/DDBJ whole genome shotgun (WGS) entry which is preliminary data.</text>
</comment>
<evidence type="ECO:0000313" key="2">
    <source>
        <dbReference type="Proteomes" id="UP000674234"/>
    </source>
</evidence>